<evidence type="ECO:0000256" key="2">
    <source>
        <dbReference type="SAM" id="SignalP"/>
    </source>
</evidence>
<feature type="region of interest" description="Disordered" evidence="1">
    <location>
        <begin position="25"/>
        <end position="51"/>
    </location>
</feature>
<protein>
    <recommendedName>
        <fullName evidence="5">Secreted protein</fullName>
    </recommendedName>
</protein>
<evidence type="ECO:0000313" key="4">
    <source>
        <dbReference type="Proteomes" id="UP000594008"/>
    </source>
</evidence>
<evidence type="ECO:0008006" key="5">
    <source>
        <dbReference type="Google" id="ProtNLM"/>
    </source>
</evidence>
<gene>
    <name evidence="3" type="ORF">IPT68_07735</name>
</gene>
<dbReference type="AlphaFoldDB" id="A0A7M2TCC6"/>
<name>A0A7M2TCC6_STRCW</name>
<dbReference type="KEGG" id="schf:IPT68_07735"/>
<organism evidence="3 4">
    <name type="scientific">Streptomyces chromofuscus</name>
    <dbReference type="NCBI Taxonomy" id="42881"/>
    <lineage>
        <taxon>Bacteria</taxon>
        <taxon>Bacillati</taxon>
        <taxon>Actinomycetota</taxon>
        <taxon>Actinomycetes</taxon>
        <taxon>Kitasatosporales</taxon>
        <taxon>Streptomycetaceae</taxon>
        <taxon>Streptomyces</taxon>
    </lineage>
</organism>
<feature type="region of interest" description="Disordered" evidence="1">
    <location>
        <begin position="153"/>
        <end position="195"/>
    </location>
</feature>
<feature type="compositionally biased region" description="Polar residues" evidence="1">
    <location>
        <begin position="162"/>
        <end position="171"/>
    </location>
</feature>
<dbReference type="RefSeq" id="WP_189699516.1">
    <property type="nucleotide sequence ID" value="NZ_BMTA01000013.1"/>
</dbReference>
<dbReference type="EMBL" id="CP063374">
    <property type="protein sequence ID" value="QOV45799.1"/>
    <property type="molecule type" value="Genomic_DNA"/>
</dbReference>
<feature type="compositionally biased region" description="Gly residues" evidence="1">
    <location>
        <begin position="180"/>
        <end position="195"/>
    </location>
</feature>
<accession>A0A7M2TCC6</accession>
<reference evidence="3 4" key="1">
    <citation type="submission" date="2020-10" db="EMBL/GenBank/DDBJ databases">
        <title>Streptomyces chromofuscus complate genome analysis.</title>
        <authorList>
            <person name="Anwar N."/>
        </authorList>
    </citation>
    <scope>NUCLEOTIDE SEQUENCE [LARGE SCALE GENOMIC DNA]</scope>
    <source>
        <strain evidence="3 4">DSM 40273</strain>
    </source>
</reference>
<keyword evidence="4" id="KW-1185">Reference proteome</keyword>
<keyword evidence="2" id="KW-0732">Signal</keyword>
<proteinExistence type="predicted"/>
<evidence type="ECO:0000256" key="1">
    <source>
        <dbReference type="SAM" id="MobiDB-lite"/>
    </source>
</evidence>
<dbReference type="PROSITE" id="PS51257">
    <property type="entry name" value="PROKAR_LIPOPROTEIN"/>
    <property type="match status" value="1"/>
</dbReference>
<sequence>MSWTRRSPAALAVCALLLAAAGGCGTSDAGERKNGESPPAVGRLLDDTDEAGRPYREVRGADAPEVGIEVQPDPSGAGWDVRLTLRDFRLSPAGTAPTAVRGRGVARLFLDGRPVAELRTPEHHLAAGLVPRGTHQVTARLYADDDSVWAVDGEPVERTADITASGSEPTATTSPPGTGIRTGGSGSPGPGGKAS</sequence>
<evidence type="ECO:0000313" key="3">
    <source>
        <dbReference type="EMBL" id="QOV45799.1"/>
    </source>
</evidence>
<feature type="chain" id="PRO_5030504419" description="Secreted protein" evidence="2">
    <location>
        <begin position="30"/>
        <end position="195"/>
    </location>
</feature>
<dbReference type="Proteomes" id="UP000594008">
    <property type="component" value="Chromosome"/>
</dbReference>
<feature type="signal peptide" evidence="2">
    <location>
        <begin position="1"/>
        <end position="29"/>
    </location>
</feature>